<reference evidence="1" key="1">
    <citation type="submission" date="2023-04" db="EMBL/GenBank/DDBJ databases">
        <title>Draft Genome sequencing of Naganishia species isolated from polar environments using Oxford Nanopore Technology.</title>
        <authorList>
            <person name="Leo P."/>
            <person name="Venkateswaran K."/>
        </authorList>
    </citation>
    <scope>NUCLEOTIDE SEQUENCE</scope>
    <source>
        <strain evidence="1">MNA-CCFEE 5425</strain>
    </source>
</reference>
<evidence type="ECO:0000313" key="1">
    <source>
        <dbReference type="EMBL" id="KAJ9112221.1"/>
    </source>
</evidence>
<sequence length="307" mass="34482">MSSSPEFTEKIHFLDISSKLPGYRQSWSPNTFKVRLLLNAKGIPYTEQYISYPDIEPLSKSYGVEPTDTEDMTYTLPAIYHPETLHNLVPGGKIMPESVAIVKHLDTLYPSTPVQAFPEPKSQSEALWTEAENHLNGIISTKRGKGYRLLMPRIPSILDDRGAEYFIRTRTQDHPLDLSPLNWGSADAEDDWTSLRPFVLAYSKFHESTRHAAIASGLGDNGPFLWGNNPTMGDIYLAAILVWFRSASEPFLDRLLAIGEESEPASRKSEGEEVWEKSPMRGVWDAFGREGWLEGVGQSREIPLGNV</sequence>
<comment type="caution">
    <text evidence="1">The sequence shown here is derived from an EMBL/GenBank/DDBJ whole genome shotgun (WGS) entry which is preliminary data.</text>
</comment>
<gene>
    <name evidence="1" type="ORF">QFC22_006305</name>
</gene>
<keyword evidence="2" id="KW-1185">Reference proteome</keyword>
<accession>A0ACC2WLA3</accession>
<evidence type="ECO:0000313" key="2">
    <source>
        <dbReference type="Proteomes" id="UP001243375"/>
    </source>
</evidence>
<organism evidence="1 2">
    <name type="scientific">Naganishia vaughanmartiniae</name>
    <dbReference type="NCBI Taxonomy" id="1424756"/>
    <lineage>
        <taxon>Eukaryota</taxon>
        <taxon>Fungi</taxon>
        <taxon>Dikarya</taxon>
        <taxon>Basidiomycota</taxon>
        <taxon>Agaricomycotina</taxon>
        <taxon>Tremellomycetes</taxon>
        <taxon>Filobasidiales</taxon>
        <taxon>Filobasidiaceae</taxon>
        <taxon>Naganishia</taxon>
    </lineage>
</organism>
<name>A0ACC2WLA3_9TREE</name>
<dbReference type="Proteomes" id="UP001243375">
    <property type="component" value="Unassembled WGS sequence"/>
</dbReference>
<protein>
    <submittedName>
        <fullName evidence="1">Uncharacterized protein</fullName>
    </submittedName>
</protein>
<dbReference type="EMBL" id="JASBWU010000026">
    <property type="protein sequence ID" value="KAJ9112221.1"/>
    <property type="molecule type" value="Genomic_DNA"/>
</dbReference>
<proteinExistence type="predicted"/>